<comment type="caution">
    <text evidence="1">The sequence shown here is derived from an EMBL/GenBank/DDBJ whole genome shotgun (WGS) entry which is preliminary data.</text>
</comment>
<dbReference type="SUPFAM" id="SSF47413">
    <property type="entry name" value="lambda repressor-like DNA-binding domains"/>
    <property type="match status" value="1"/>
</dbReference>
<dbReference type="AlphaFoldDB" id="A0A1V3IEP1"/>
<dbReference type="GO" id="GO:0003677">
    <property type="term" value="F:DNA binding"/>
    <property type="evidence" value="ECO:0007669"/>
    <property type="project" value="InterPro"/>
</dbReference>
<dbReference type="InterPro" id="IPR010982">
    <property type="entry name" value="Lambda_DNA-bd_dom_sf"/>
</dbReference>
<reference evidence="1 2" key="1">
    <citation type="submission" date="2016-10" db="EMBL/GenBank/DDBJ databases">
        <title>Rodentibacter gen. nov. and new species.</title>
        <authorList>
            <person name="Christensen H."/>
        </authorList>
    </citation>
    <scope>NUCLEOTIDE SEQUENCE [LARGE SCALE GENOMIC DNA]</scope>
    <source>
        <strain evidence="1 2">Ppn418</strain>
    </source>
</reference>
<dbReference type="RefSeq" id="WP_077494289.1">
    <property type="nucleotide sequence ID" value="NZ_MLHG01000047.1"/>
</dbReference>
<dbReference type="EMBL" id="MLHG01000047">
    <property type="protein sequence ID" value="OOF39076.1"/>
    <property type="molecule type" value="Genomic_DNA"/>
</dbReference>
<organism evidence="1 2">
    <name type="scientific">Rodentibacter mrazii</name>
    <dbReference type="NCBI Taxonomy" id="1908257"/>
    <lineage>
        <taxon>Bacteria</taxon>
        <taxon>Pseudomonadati</taxon>
        <taxon>Pseudomonadota</taxon>
        <taxon>Gammaproteobacteria</taxon>
        <taxon>Pasteurellales</taxon>
        <taxon>Pasteurellaceae</taxon>
        <taxon>Rodentibacter</taxon>
    </lineage>
</organism>
<dbReference type="Gene3D" id="1.10.260.40">
    <property type="entry name" value="lambda repressor-like DNA-binding domains"/>
    <property type="match status" value="1"/>
</dbReference>
<accession>A0A1V3IEP1</accession>
<proteinExistence type="predicted"/>
<dbReference type="InterPro" id="IPR031856">
    <property type="entry name" value="YdaS_toxin-like"/>
</dbReference>
<evidence type="ECO:0000313" key="2">
    <source>
        <dbReference type="Proteomes" id="UP000189426"/>
    </source>
</evidence>
<dbReference type="Pfam" id="PF15943">
    <property type="entry name" value="YdaS_toxin"/>
    <property type="match status" value="1"/>
</dbReference>
<keyword evidence="2" id="KW-1185">Reference proteome</keyword>
<gene>
    <name evidence="1" type="ORF">BKK47_07615</name>
</gene>
<name>A0A1V3IEP1_9PAST</name>
<dbReference type="Proteomes" id="UP000189426">
    <property type="component" value="Unassembled WGS sequence"/>
</dbReference>
<dbReference type="STRING" id="1908257.BKK47_07615"/>
<protein>
    <submittedName>
        <fullName evidence="1">Transcriptional regulator</fullName>
    </submittedName>
</protein>
<evidence type="ECO:0000313" key="1">
    <source>
        <dbReference type="EMBL" id="OOF39076.1"/>
    </source>
</evidence>
<sequence length="66" mass="7134">MNKIIKSVIDECGGQKKLAKICNVKQPTVHRWLKGGGINAKYIPLIARATNGKVTESEILASLTEG</sequence>